<accession>A0A5J4NFK2</accession>
<dbReference type="AlphaFoldDB" id="A0A5J4NFK2"/>
<organism evidence="7 8">
    <name type="scientific">Paragonimus westermani</name>
    <dbReference type="NCBI Taxonomy" id="34504"/>
    <lineage>
        <taxon>Eukaryota</taxon>
        <taxon>Metazoa</taxon>
        <taxon>Spiralia</taxon>
        <taxon>Lophotrochozoa</taxon>
        <taxon>Platyhelminthes</taxon>
        <taxon>Trematoda</taxon>
        <taxon>Digenea</taxon>
        <taxon>Plagiorchiida</taxon>
        <taxon>Troglotremata</taxon>
        <taxon>Troglotrematidae</taxon>
        <taxon>Paragonimus</taxon>
    </lineage>
</organism>
<dbReference type="GO" id="GO:0006412">
    <property type="term" value="P:translation"/>
    <property type="evidence" value="ECO:0007669"/>
    <property type="project" value="InterPro"/>
</dbReference>
<proteinExistence type="inferred from homology"/>
<dbReference type="SUPFAM" id="SSF54843">
    <property type="entry name" value="Ribosomal protein L22"/>
    <property type="match status" value="1"/>
</dbReference>
<keyword evidence="2 6" id="KW-0689">Ribosomal protein</keyword>
<evidence type="ECO:0000313" key="8">
    <source>
        <dbReference type="Proteomes" id="UP000324629"/>
    </source>
</evidence>
<evidence type="ECO:0000313" key="7">
    <source>
        <dbReference type="EMBL" id="KAA3674029.1"/>
    </source>
</evidence>
<reference evidence="7 8" key="1">
    <citation type="journal article" date="2019" name="Gigascience">
        <title>Whole-genome sequence of the oriental lung fluke Paragonimus westermani.</title>
        <authorList>
            <person name="Oey H."/>
            <person name="Zakrzewski M."/>
            <person name="Narain K."/>
            <person name="Devi K.R."/>
            <person name="Agatsuma T."/>
            <person name="Nawaratna S."/>
            <person name="Gobert G.N."/>
            <person name="Jones M.K."/>
            <person name="Ragan M.A."/>
            <person name="McManus D.P."/>
            <person name="Krause L."/>
        </authorList>
    </citation>
    <scope>NUCLEOTIDE SEQUENCE [LARGE SCALE GENOMIC DNA]</scope>
    <source>
        <strain evidence="7 8">IND2009</strain>
    </source>
</reference>
<dbReference type="GO" id="GO:0003735">
    <property type="term" value="F:structural constituent of ribosome"/>
    <property type="evidence" value="ECO:0007669"/>
    <property type="project" value="InterPro"/>
</dbReference>
<dbReference type="InterPro" id="IPR036394">
    <property type="entry name" value="Ribosomal_uL22_sf"/>
</dbReference>
<keyword evidence="3 6" id="KW-0687">Ribonucleoprotein</keyword>
<protein>
    <recommendedName>
        <fullName evidence="4">Large ribosomal subunit protein uL22m</fullName>
    </recommendedName>
    <alternativeName>
        <fullName evidence="5">39S ribosomal protein L22, mitochondrial</fullName>
    </alternativeName>
</protein>
<keyword evidence="8" id="KW-1185">Reference proteome</keyword>
<evidence type="ECO:0000256" key="5">
    <source>
        <dbReference type="ARBA" id="ARBA00035506"/>
    </source>
</evidence>
<dbReference type="Pfam" id="PF00237">
    <property type="entry name" value="Ribosomal_L22"/>
    <property type="match status" value="1"/>
</dbReference>
<comment type="caution">
    <text evidence="7">The sequence shown here is derived from an EMBL/GenBank/DDBJ whole genome shotgun (WGS) entry which is preliminary data.</text>
</comment>
<evidence type="ECO:0000256" key="3">
    <source>
        <dbReference type="ARBA" id="ARBA00023274"/>
    </source>
</evidence>
<dbReference type="PANTHER" id="PTHR13501">
    <property type="entry name" value="CHLOROPLAST 50S RIBOSOMAL PROTEIN L22-RELATED"/>
    <property type="match status" value="1"/>
</dbReference>
<dbReference type="InterPro" id="IPR001063">
    <property type="entry name" value="Ribosomal_uL22"/>
</dbReference>
<name>A0A5J4NFK2_9TREM</name>
<dbReference type="GO" id="GO:0005762">
    <property type="term" value="C:mitochondrial large ribosomal subunit"/>
    <property type="evidence" value="ECO:0007669"/>
    <property type="project" value="TreeGrafter"/>
</dbReference>
<dbReference type="InterPro" id="IPR047867">
    <property type="entry name" value="Ribosomal_uL22_bac/org-type"/>
</dbReference>
<evidence type="ECO:0000256" key="1">
    <source>
        <dbReference type="ARBA" id="ARBA00009451"/>
    </source>
</evidence>
<dbReference type="Proteomes" id="UP000324629">
    <property type="component" value="Unassembled WGS sequence"/>
</dbReference>
<evidence type="ECO:0000256" key="6">
    <source>
        <dbReference type="RuleBase" id="RU004005"/>
    </source>
</evidence>
<gene>
    <name evidence="7" type="ORF">DEA37_0003693</name>
</gene>
<dbReference type="PANTHER" id="PTHR13501:SF8">
    <property type="entry name" value="LARGE RIBOSOMAL SUBUNIT PROTEIN UL22M"/>
    <property type="match status" value="1"/>
</dbReference>
<evidence type="ECO:0000256" key="2">
    <source>
        <dbReference type="ARBA" id="ARBA00022980"/>
    </source>
</evidence>
<comment type="similarity">
    <text evidence="1 6">Belongs to the universal ribosomal protein uL22 family.</text>
</comment>
<dbReference type="EMBL" id="QNGE01003447">
    <property type="protein sequence ID" value="KAA3674029.1"/>
    <property type="molecule type" value="Genomic_DNA"/>
</dbReference>
<evidence type="ECO:0000256" key="4">
    <source>
        <dbReference type="ARBA" id="ARBA00035286"/>
    </source>
</evidence>
<dbReference type="Gene3D" id="3.90.470.10">
    <property type="entry name" value="Ribosomal protein L22/L17"/>
    <property type="match status" value="1"/>
</dbReference>
<sequence length="221" mass="25835">MLQYAHSDRIPDSSRSRIISKATGRKEDLWQLYNEVVYPPTVPTGNQLSDVVHHKHRPAEVTHRREDILYSQKKLWLLGFMIRGRAIDDAFVQLAYRPEKGARILEEVLEEAVELAVKEHDFEYCTKIWIETIHVNRGRSVPRLYKGLRTQISLNNYHYANLYIRLREGDPPAVYHARQIAGNWTPAANCPASGRPAWGSGHDMLHREVERMRERRFKWGL</sequence>